<protein>
    <recommendedName>
        <fullName evidence="3">CCHC-type domain-containing protein</fullName>
    </recommendedName>
</protein>
<evidence type="ECO:0000256" key="2">
    <source>
        <dbReference type="SAM" id="MobiDB-lite"/>
    </source>
</evidence>
<dbReference type="PANTHER" id="PTHR47481">
    <property type="match status" value="1"/>
</dbReference>
<sequence length="228" mass="24550">MNAIADNLALVGKPVDDDELVQIILNNLGSAFEMTVNAAQARDTPITYPTLESLLLTTERRMAEQIVSLVESAPVNAFVAARGRGGRSRGGGRASFPSNRGGVNQRGFGPRNNNNNYQRVPASNGERYGGGRITCQICGKEGHPALDCYQRMNAAYEGRIPAQRLSAMASSSIPLNRQKNGSWLIDTGANAHITPDLQNLVNPKEYNGNENIGGVGPQDQEDAFPREV</sequence>
<dbReference type="PROSITE" id="PS50158">
    <property type="entry name" value="ZF_CCHC"/>
    <property type="match status" value="1"/>
</dbReference>
<proteinExistence type="predicted"/>
<reference evidence="4 5" key="1">
    <citation type="journal article" date="2019" name="G3 (Bethesda)">
        <title>Sequencing of a Wild Apple (Malus baccata) Genome Unravels the Differences Between Cultivated and Wild Apple Species Regarding Disease Resistance and Cold Tolerance.</title>
        <authorList>
            <person name="Chen X."/>
        </authorList>
    </citation>
    <scope>NUCLEOTIDE SEQUENCE [LARGE SCALE GENOMIC DNA]</scope>
    <source>
        <strain evidence="5">cv. Shandingzi</strain>
        <tissue evidence="4">Leaves</tissue>
    </source>
</reference>
<keyword evidence="1" id="KW-0862">Zinc</keyword>
<keyword evidence="1" id="KW-0863">Zinc-finger</keyword>
<feature type="region of interest" description="Disordered" evidence="2">
    <location>
        <begin position="207"/>
        <end position="228"/>
    </location>
</feature>
<dbReference type="GO" id="GO:0008270">
    <property type="term" value="F:zinc ion binding"/>
    <property type="evidence" value="ECO:0007669"/>
    <property type="project" value="UniProtKB-KW"/>
</dbReference>
<dbReference type="PANTHER" id="PTHR47481:SF22">
    <property type="entry name" value="RETROTRANSPOSON GAG DOMAIN-CONTAINING PROTEIN"/>
    <property type="match status" value="1"/>
</dbReference>
<feature type="domain" description="CCHC-type" evidence="3">
    <location>
        <begin position="135"/>
        <end position="148"/>
    </location>
</feature>
<evidence type="ECO:0000259" key="3">
    <source>
        <dbReference type="PROSITE" id="PS50158"/>
    </source>
</evidence>
<keyword evidence="5" id="KW-1185">Reference proteome</keyword>
<dbReference type="InterPro" id="IPR036875">
    <property type="entry name" value="Znf_CCHC_sf"/>
</dbReference>
<gene>
    <name evidence="4" type="ORF">C1H46_033719</name>
</gene>
<dbReference type="EMBL" id="VIEB01000797">
    <property type="protein sequence ID" value="TQD80693.1"/>
    <property type="molecule type" value="Genomic_DNA"/>
</dbReference>
<dbReference type="AlphaFoldDB" id="A0A540L2I6"/>
<dbReference type="SUPFAM" id="SSF57756">
    <property type="entry name" value="Retrovirus zinc finger-like domains"/>
    <property type="match status" value="1"/>
</dbReference>
<dbReference type="InterPro" id="IPR001878">
    <property type="entry name" value="Znf_CCHC"/>
</dbReference>
<keyword evidence="1" id="KW-0479">Metal-binding</keyword>
<evidence type="ECO:0000256" key="1">
    <source>
        <dbReference type="PROSITE-ProRule" id="PRU00047"/>
    </source>
</evidence>
<name>A0A540L2I6_MALBA</name>
<organism evidence="4 5">
    <name type="scientific">Malus baccata</name>
    <name type="common">Siberian crab apple</name>
    <name type="synonym">Pyrus baccata</name>
    <dbReference type="NCBI Taxonomy" id="106549"/>
    <lineage>
        <taxon>Eukaryota</taxon>
        <taxon>Viridiplantae</taxon>
        <taxon>Streptophyta</taxon>
        <taxon>Embryophyta</taxon>
        <taxon>Tracheophyta</taxon>
        <taxon>Spermatophyta</taxon>
        <taxon>Magnoliopsida</taxon>
        <taxon>eudicotyledons</taxon>
        <taxon>Gunneridae</taxon>
        <taxon>Pentapetalae</taxon>
        <taxon>rosids</taxon>
        <taxon>fabids</taxon>
        <taxon>Rosales</taxon>
        <taxon>Rosaceae</taxon>
        <taxon>Amygdaloideae</taxon>
        <taxon>Maleae</taxon>
        <taxon>Malus</taxon>
    </lineage>
</organism>
<dbReference type="Proteomes" id="UP000315295">
    <property type="component" value="Unassembled WGS sequence"/>
</dbReference>
<accession>A0A540L2I6</accession>
<comment type="caution">
    <text evidence="4">The sequence shown here is derived from an EMBL/GenBank/DDBJ whole genome shotgun (WGS) entry which is preliminary data.</text>
</comment>
<evidence type="ECO:0000313" key="4">
    <source>
        <dbReference type="EMBL" id="TQD80693.1"/>
    </source>
</evidence>
<evidence type="ECO:0000313" key="5">
    <source>
        <dbReference type="Proteomes" id="UP000315295"/>
    </source>
</evidence>
<dbReference type="STRING" id="106549.A0A540L2I6"/>
<feature type="region of interest" description="Disordered" evidence="2">
    <location>
        <begin position="82"/>
        <end position="125"/>
    </location>
</feature>
<dbReference type="GO" id="GO:0003676">
    <property type="term" value="F:nucleic acid binding"/>
    <property type="evidence" value="ECO:0007669"/>
    <property type="project" value="InterPro"/>
</dbReference>